<comment type="caution">
    <text evidence="1">The sequence shown here is derived from an EMBL/GenBank/DDBJ whole genome shotgun (WGS) entry which is preliminary data.</text>
</comment>
<protein>
    <submittedName>
        <fullName evidence="1">Uncharacterized protein</fullName>
    </submittedName>
</protein>
<dbReference type="RefSeq" id="WP_307519231.1">
    <property type="nucleotide sequence ID" value="NZ_JAUSZI010000002.1"/>
</dbReference>
<name>A0ABU0SKE0_9ACTN</name>
<dbReference type="EMBL" id="JAUSZI010000002">
    <property type="protein sequence ID" value="MDQ1024036.1"/>
    <property type="molecule type" value="Genomic_DNA"/>
</dbReference>
<organism evidence="1 2">
    <name type="scientific">Streptomyces umbrinus</name>
    <dbReference type="NCBI Taxonomy" id="67370"/>
    <lineage>
        <taxon>Bacteria</taxon>
        <taxon>Bacillati</taxon>
        <taxon>Actinomycetota</taxon>
        <taxon>Actinomycetes</taxon>
        <taxon>Kitasatosporales</taxon>
        <taxon>Streptomycetaceae</taxon>
        <taxon>Streptomyces</taxon>
        <taxon>Streptomyces phaeochromogenes group</taxon>
    </lineage>
</organism>
<dbReference type="Proteomes" id="UP001230328">
    <property type="component" value="Unassembled WGS sequence"/>
</dbReference>
<sequence length="83" mass="9076">MIAHAPERCGVNSPWSHCRWPHPTVSLRPRAPAPLDDQGEQRLTRGITLGIRDASRHPVSPLSAVLLPVPIAAVRLDPKAAHR</sequence>
<proteinExistence type="predicted"/>
<reference evidence="1 2" key="1">
    <citation type="submission" date="2023-07" db="EMBL/GenBank/DDBJ databases">
        <title>Comparative genomics of wheat-associated soil bacteria to identify genetic determinants of phenazine resistance.</title>
        <authorList>
            <person name="Mouncey N."/>
        </authorList>
    </citation>
    <scope>NUCLEOTIDE SEQUENCE [LARGE SCALE GENOMIC DNA]</scope>
    <source>
        <strain evidence="1 2">V2I4</strain>
    </source>
</reference>
<accession>A0ABU0SKE0</accession>
<gene>
    <name evidence="1" type="ORF">QF035_001618</name>
</gene>
<evidence type="ECO:0000313" key="1">
    <source>
        <dbReference type="EMBL" id="MDQ1024036.1"/>
    </source>
</evidence>
<evidence type="ECO:0000313" key="2">
    <source>
        <dbReference type="Proteomes" id="UP001230328"/>
    </source>
</evidence>
<keyword evidence="2" id="KW-1185">Reference proteome</keyword>